<organism evidence="10">
    <name type="scientific">Cryptomonas curvata</name>
    <dbReference type="NCBI Taxonomy" id="233186"/>
    <lineage>
        <taxon>Eukaryota</taxon>
        <taxon>Cryptophyceae</taxon>
        <taxon>Cryptomonadales</taxon>
        <taxon>Cryptomonadaceae</taxon>
        <taxon>Cryptomonas</taxon>
    </lineage>
</organism>
<dbReference type="Gene3D" id="3.40.1050.10">
    <property type="entry name" value="Carbonic anhydrase"/>
    <property type="match status" value="1"/>
</dbReference>
<dbReference type="GO" id="GO:0015976">
    <property type="term" value="P:carbon utilization"/>
    <property type="evidence" value="ECO:0007669"/>
    <property type="project" value="InterPro"/>
</dbReference>
<feature type="binding site" evidence="7">
    <location>
        <position position="104"/>
    </location>
    <ligand>
        <name>Zn(2+)</name>
        <dbReference type="ChEBI" id="CHEBI:29105"/>
    </ligand>
</feature>
<dbReference type="PROSITE" id="PS00705">
    <property type="entry name" value="PROK_CO2_ANHYDRASE_2"/>
    <property type="match status" value="1"/>
</dbReference>
<dbReference type="EMBL" id="HBEZ01000658">
    <property type="protein sequence ID" value="CAD8622668.1"/>
    <property type="molecule type" value="Transcribed_RNA"/>
</dbReference>
<dbReference type="InterPro" id="IPR036874">
    <property type="entry name" value="Carbonic_anhydrase_sf"/>
</dbReference>
<keyword evidence="4 7" id="KW-0862">Zinc</keyword>
<accession>A0A7S0LW85</accession>
<comment type="similarity">
    <text evidence="1 8">Belongs to the beta-class carbonic anhydrase family.</text>
</comment>
<evidence type="ECO:0000256" key="5">
    <source>
        <dbReference type="ARBA" id="ARBA00023239"/>
    </source>
</evidence>
<keyword evidence="5 8" id="KW-0456">Lyase</keyword>
<evidence type="ECO:0000256" key="3">
    <source>
        <dbReference type="ARBA" id="ARBA00022723"/>
    </source>
</evidence>
<dbReference type="GO" id="GO:0004089">
    <property type="term" value="F:carbonate dehydratase activity"/>
    <property type="evidence" value="ECO:0007669"/>
    <property type="project" value="UniProtKB-UniRule"/>
</dbReference>
<dbReference type="EC" id="4.2.1.1" evidence="2 8"/>
<keyword evidence="9" id="KW-0732">Signal</keyword>
<evidence type="ECO:0000313" key="10">
    <source>
        <dbReference type="EMBL" id="CAD8622668.1"/>
    </source>
</evidence>
<dbReference type="SUPFAM" id="SSF53056">
    <property type="entry name" value="beta-carbonic anhydrase, cab"/>
    <property type="match status" value="1"/>
</dbReference>
<evidence type="ECO:0000256" key="7">
    <source>
        <dbReference type="PIRSR" id="PIRSR601765-1"/>
    </source>
</evidence>
<dbReference type="GO" id="GO:0008270">
    <property type="term" value="F:zinc ion binding"/>
    <property type="evidence" value="ECO:0007669"/>
    <property type="project" value="UniProtKB-UniRule"/>
</dbReference>
<evidence type="ECO:0000256" key="9">
    <source>
        <dbReference type="SAM" id="SignalP"/>
    </source>
</evidence>
<dbReference type="AlphaFoldDB" id="A0A7S0LW85"/>
<reference evidence="10" key="1">
    <citation type="submission" date="2021-01" db="EMBL/GenBank/DDBJ databases">
        <authorList>
            <person name="Corre E."/>
            <person name="Pelletier E."/>
            <person name="Niang G."/>
            <person name="Scheremetjew M."/>
            <person name="Finn R."/>
            <person name="Kale V."/>
            <person name="Holt S."/>
            <person name="Cochrane G."/>
            <person name="Meng A."/>
            <person name="Brown T."/>
            <person name="Cohen L."/>
        </authorList>
    </citation>
    <scope>NUCLEOTIDE SEQUENCE</scope>
    <source>
        <strain evidence="10">CCAP979/52</strain>
    </source>
</reference>
<proteinExistence type="inferred from homology"/>
<evidence type="ECO:0000256" key="1">
    <source>
        <dbReference type="ARBA" id="ARBA00006217"/>
    </source>
</evidence>
<evidence type="ECO:0000256" key="8">
    <source>
        <dbReference type="RuleBase" id="RU003956"/>
    </source>
</evidence>
<keyword evidence="3 7" id="KW-0479">Metal-binding</keyword>
<feature type="chain" id="PRO_5030743020" description="Carbonic anhydrase" evidence="9">
    <location>
        <begin position="18"/>
        <end position="311"/>
    </location>
</feature>
<sequence length="311" mass="35274">MLRVVLWVTLAFTSVSAFLPNAQLKVSGFSSPRFSTSCQQSGRPGSLRSPAAGVRMGEEIYDKKNIEHIFAANKKWAQAMTKSDKDYFTKQSGGQYPKYLWIGCADARVPANEIVGLQPGEIYVTRNVANLVVNTDFNMMSVIQFAVEFLEVEHIIVCGHYKCGGVAAGLDLMDHTSPLENWIRNIRDTVRLHKDELLAIKDIAARQRRLVEINVREQCINLYKTAVVQRRRAFTHVRDGFAYPRIHGVTYDPADGELKLLQWNAQETLGPLQPVYTIYDPVKDMEGYDGEPYEKRSGTLFNKPLYNRRPL</sequence>
<feature type="binding site" evidence="7">
    <location>
        <position position="160"/>
    </location>
    <ligand>
        <name>Zn(2+)</name>
        <dbReference type="ChEBI" id="CHEBI:29105"/>
    </ligand>
</feature>
<dbReference type="PANTHER" id="PTHR11002">
    <property type="entry name" value="CARBONIC ANHYDRASE"/>
    <property type="match status" value="1"/>
</dbReference>
<evidence type="ECO:0000256" key="4">
    <source>
        <dbReference type="ARBA" id="ARBA00022833"/>
    </source>
</evidence>
<feature type="binding site" evidence="7">
    <location>
        <position position="163"/>
    </location>
    <ligand>
        <name>Zn(2+)</name>
        <dbReference type="ChEBI" id="CHEBI:29105"/>
    </ligand>
</feature>
<comment type="catalytic activity">
    <reaction evidence="6 8">
        <text>hydrogencarbonate + H(+) = CO2 + H2O</text>
        <dbReference type="Rhea" id="RHEA:10748"/>
        <dbReference type="ChEBI" id="CHEBI:15377"/>
        <dbReference type="ChEBI" id="CHEBI:15378"/>
        <dbReference type="ChEBI" id="CHEBI:16526"/>
        <dbReference type="ChEBI" id="CHEBI:17544"/>
        <dbReference type="EC" id="4.2.1.1"/>
    </reaction>
</comment>
<dbReference type="CDD" id="cd00883">
    <property type="entry name" value="beta_CA_cladeA"/>
    <property type="match status" value="1"/>
</dbReference>
<comment type="function">
    <text evidence="8">Reversible hydration of carbon dioxide.</text>
</comment>
<evidence type="ECO:0000256" key="2">
    <source>
        <dbReference type="ARBA" id="ARBA00012925"/>
    </source>
</evidence>
<dbReference type="InterPro" id="IPR001765">
    <property type="entry name" value="Carbonic_anhydrase"/>
</dbReference>
<dbReference type="PANTHER" id="PTHR11002:SF76">
    <property type="entry name" value="CARBONIC ANHYDRASE"/>
    <property type="match status" value="1"/>
</dbReference>
<feature type="signal peptide" evidence="9">
    <location>
        <begin position="1"/>
        <end position="17"/>
    </location>
</feature>
<gene>
    <name evidence="10" type="ORF">CCUR1050_LOCUS342</name>
</gene>
<dbReference type="Pfam" id="PF00484">
    <property type="entry name" value="Pro_CA"/>
    <property type="match status" value="1"/>
</dbReference>
<evidence type="ECO:0000256" key="6">
    <source>
        <dbReference type="ARBA" id="ARBA00048348"/>
    </source>
</evidence>
<comment type="cofactor">
    <cofactor evidence="7">
        <name>Zn(2+)</name>
        <dbReference type="ChEBI" id="CHEBI:29105"/>
    </cofactor>
    <text evidence="7">Binds 1 zinc ion per subunit.</text>
</comment>
<dbReference type="SMART" id="SM00947">
    <property type="entry name" value="Pro_CA"/>
    <property type="match status" value="1"/>
</dbReference>
<dbReference type="InterPro" id="IPR015892">
    <property type="entry name" value="Carbonic_anhydrase_CS"/>
</dbReference>
<protein>
    <recommendedName>
        <fullName evidence="2 8">Carbonic anhydrase</fullName>
        <ecNumber evidence="2 8">4.2.1.1</ecNumber>
    </recommendedName>
    <alternativeName>
        <fullName evidence="8">Carbonate dehydratase</fullName>
    </alternativeName>
</protein>
<feature type="binding site" evidence="7">
    <location>
        <position position="106"/>
    </location>
    <ligand>
        <name>Zn(2+)</name>
        <dbReference type="ChEBI" id="CHEBI:29105"/>
    </ligand>
</feature>
<name>A0A7S0LW85_9CRYP</name>